<evidence type="ECO:0000313" key="2">
    <source>
        <dbReference type="Proteomes" id="UP001201163"/>
    </source>
</evidence>
<keyword evidence="2" id="KW-1185">Reference proteome</keyword>
<comment type="caution">
    <text evidence="1">The sequence shown here is derived from an EMBL/GenBank/DDBJ whole genome shotgun (WGS) entry which is preliminary data.</text>
</comment>
<sequence length="351" mass="39929">MVSLPWNGSTLPYSRVSSRKRDSKDAWLLRGLALATFFNLVLLYKLYHPQTPTPLDDFQMLKPQFTSWVPISNASHPDSRAVVTTVYNDLFTIPAATLGYSLRKAGTSARLILFHLPGRLSARALCILRAAGWEPLEVELIPAPHDGAGINYRFGDTYTKLRLWTLDTLGIQRVVYLDADTLVRRNFDELFDLPFPFAAVPDVYGDSGFKLHFNTGVLVLHPSSAAFETMRARIADARFNPREADQAFLNVYFGADAVRLPYVYNGNLAIRERSPALWDALREELRIVHYTLPKPFPKDGKEIVEGKRLERAIERARKDRGGVHAEAIEWWFTAYEEFNVQNRDALRQCNV</sequence>
<accession>A0AAD4Q696</accession>
<dbReference type="Proteomes" id="UP001201163">
    <property type="component" value="Unassembled WGS sequence"/>
</dbReference>
<dbReference type="PANTHER" id="PTHR11183">
    <property type="entry name" value="GLYCOGENIN SUBFAMILY MEMBER"/>
    <property type="match status" value="1"/>
</dbReference>
<gene>
    <name evidence="1" type="ORF">EDB92DRAFT_176019</name>
</gene>
<dbReference type="SUPFAM" id="SSF53448">
    <property type="entry name" value="Nucleotide-diphospho-sugar transferases"/>
    <property type="match status" value="1"/>
</dbReference>
<dbReference type="InterPro" id="IPR002495">
    <property type="entry name" value="Glyco_trans_8"/>
</dbReference>
<dbReference type="Pfam" id="PF01501">
    <property type="entry name" value="Glyco_transf_8"/>
    <property type="match status" value="1"/>
</dbReference>
<evidence type="ECO:0000313" key="1">
    <source>
        <dbReference type="EMBL" id="KAH8981672.1"/>
    </source>
</evidence>
<name>A0AAD4Q696_9AGAM</name>
<reference evidence="1" key="1">
    <citation type="submission" date="2022-01" db="EMBL/GenBank/DDBJ databases">
        <title>Comparative genomics reveals a dynamic genome evolution in the ectomycorrhizal milk-cap (Lactarius) mushrooms.</title>
        <authorList>
            <consortium name="DOE Joint Genome Institute"/>
            <person name="Lebreton A."/>
            <person name="Tang N."/>
            <person name="Kuo A."/>
            <person name="LaButti K."/>
            <person name="Drula E."/>
            <person name="Barry K."/>
            <person name="Clum A."/>
            <person name="Lipzen A."/>
            <person name="Mousain D."/>
            <person name="Ng V."/>
            <person name="Wang R."/>
            <person name="Wang X."/>
            <person name="Dai Y."/>
            <person name="Henrissat B."/>
            <person name="Grigoriev I.V."/>
            <person name="Guerin-Laguette A."/>
            <person name="Yu F."/>
            <person name="Martin F.M."/>
        </authorList>
    </citation>
    <scope>NUCLEOTIDE SEQUENCE</scope>
    <source>
        <strain evidence="1">QP</strain>
    </source>
</reference>
<protein>
    <submittedName>
        <fullName evidence="1">Glycosyltransferase family 8 protein</fullName>
    </submittedName>
</protein>
<dbReference type="InterPro" id="IPR029044">
    <property type="entry name" value="Nucleotide-diphossugar_trans"/>
</dbReference>
<dbReference type="Gene3D" id="3.90.550.10">
    <property type="entry name" value="Spore Coat Polysaccharide Biosynthesis Protein SpsA, Chain A"/>
    <property type="match status" value="1"/>
</dbReference>
<organism evidence="1 2">
    <name type="scientific">Lactarius akahatsu</name>
    <dbReference type="NCBI Taxonomy" id="416441"/>
    <lineage>
        <taxon>Eukaryota</taxon>
        <taxon>Fungi</taxon>
        <taxon>Dikarya</taxon>
        <taxon>Basidiomycota</taxon>
        <taxon>Agaricomycotina</taxon>
        <taxon>Agaricomycetes</taxon>
        <taxon>Russulales</taxon>
        <taxon>Russulaceae</taxon>
        <taxon>Lactarius</taxon>
    </lineage>
</organism>
<dbReference type="InterPro" id="IPR050587">
    <property type="entry name" value="GNT1/Glycosyltrans_8"/>
</dbReference>
<dbReference type="EMBL" id="JAKELL010000112">
    <property type="protein sequence ID" value="KAH8981672.1"/>
    <property type="molecule type" value="Genomic_DNA"/>
</dbReference>
<dbReference type="AlphaFoldDB" id="A0AAD4Q696"/>
<proteinExistence type="predicted"/>
<dbReference type="GO" id="GO:0016757">
    <property type="term" value="F:glycosyltransferase activity"/>
    <property type="evidence" value="ECO:0007669"/>
    <property type="project" value="InterPro"/>
</dbReference>